<keyword evidence="2" id="KW-1185">Reference proteome</keyword>
<dbReference type="AlphaFoldDB" id="A0A5K7ZBG7"/>
<name>A0A5K7ZBG7_9BACT</name>
<dbReference type="OrthoDB" id="8904739at2"/>
<dbReference type="Proteomes" id="UP000427769">
    <property type="component" value="Chromosome"/>
</dbReference>
<organism evidence="1 2">
    <name type="scientific">Desulfosarcina widdelii</name>
    <dbReference type="NCBI Taxonomy" id="947919"/>
    <lineage>
        <taxon>Bacteria</taxon>
        <taxon>Pseudomonadati</taxon>
        <taxon>Thermodesulfobacteriota</taxon>
        <taxon>Desulfobacteria</taxon>
        <taxon>Desulfobacterales</taxon>
        <taxon>Desulfosarcinaceae</taxon>
        <taxon>Desulfosarcina</taxon>
    </lineage>
</organism>
<dbReference type="EMBL" id="AP021875">
    <property type="protein sequence ID" value="BBO77519.1"/>
    <property type="molecule type" value="Genomic_DNA"/>
</dbReference>
<dbReference type="KEGG" id="dwd:DSCW_49360"/>
<protein>
    <recommendedName>
        <fullName evidence="3">STAS/SEC14 domain-containing protein</fullName>
    </recommendedName>
</protein>
<reference evidence="1 2" key="1">
    <citation type="submission" date="2019-11" db="EMBL/GenBank/DDBJ databases">
        <title>Comparative genomics of hydrocarbon-degrading Desulfosarcina strains.</title>
        <authorList>
            <person name="Watanabe M."/>
            <person name="Kojima H."/>
            <person name="Fukui M."/>
        </authorList>
    </citation>
    <scope>NUCLEOTIDE SEQUENCE [LARGE SCALE GENOMIC DNA]</scope>
    <source>
        <strain evidence="1 2">PP31</strain>
    </source>
</reference>
<evidence type="ECO:0000313" key="2">
    <source>
        <dbReference type="Proteomes" id="UP000427769"/>
    </source>
</evidence>
<evidence type="ECO:0000313" key="1">
    <source>
        <dbReference type="EMBL" id="BBO77519.1"/>
    </source>
</evidence>
<evidence type="ECO:0008006" key="3">
    <source>
        <dbReference type="Google" id="ProtNLM"/>
    </source>
</evidence>
<gene>
    <name evidence="1" type="ORF">DSCW_49360</name>
</gene>
<accession>A0A5K7ZBG7</accession>
<dbReference type="RefSeq" id="WP_155306251.1">
    <property type="nucleotide sequence ID" value="NZ_AP021875.1"/>
</dbReference>
<proteinExistence type="predicted"/>
<sequence length="129" mass="14957">MDSRIKIYSMKDFIRKNASGEIDSERSIQLVRELSVAANFHADHNILIDLRETTIPTDRVMIDDLMKIVMEFVQFAPSFKNKIANLIPNDADRVSIAKQFEACMTIKNVPYKFFTEFEHAVEWLSEEIA</sequence>